<name>A0ABQ8E9Y9_BRANA</name>
<dbReference type="Gene3D" id="1.20.1280.50">
    <property type="match status" value="1"/>
</dbReference>
<sequence>MKGRSRKERKRKNKNKTKVCGLTSLPDEMVLNCLAYVSRFDLAAFGMTSKAHRSLATSPWLWDWRCQMDYIEPSYYVCLHIFAEPIPRWFILHSVQRSSFVVVAWGIYIIGGLVNGKPTSEVALFDCFEHVWYKIPPMKVPRASASASRIDNKIYVFGGCGDDVDSSNWAEVYDIDTLTWDFLCVPTTTRPKNIKQSVVIGKKEVYAVDEDGQSFSFSPSKLFVSCGKTDSKPGDRHDWCLIGRFLFSRGPRGTILWCLPDELDWKEVKGLEELQQQQLVEYGITKLSKKASYIVIFWNAQPQGADSLELWSAEISLRRVGPDVRGKIEWSGSVYKLDYPLTDSNRVKVVYAERKKSMKGRSRKERKIEEGKEEVCGLTSLPVDVVTNCLVHVSRFDLAALAMTSKAHRSLATSPSLWDLRWRMKRIEPSYYVCLHIFPDPVPRWFILHPVKRQLKPLLPLWCTESGSSFMVVDWGIFIIGGLVNGKPTSNVTMFDCFEHAWYKIPPMKMARAFASASVIDGKLYVFGGCGDDVDSSNWAEVYNPRTYTWNFLCVPTTTRPKNIKQSVVIGKKKVYVVDEDRQIFSFSPSKLPPMFVSCRKTDSKPGDRDDWCLIGGFLFSRGARGTILWCLPEEFDWKEVKGLEELQQQQLVEYGITKLSTNYASNIVIFWNAQPPQGGATESLELWSAEISLTQIETSQGLEIRGKIEWSGSVYKLDYPLSESNRVKVLFAASVFA</sequence>
<dbReference type="Gene3D" id="2.120.10.80">
    <property type="entry name" value="Kelch-type beta propeller"/>
    <property type="match status" value="1"/>
</dbReference>
<dbReference type="InterPro" id="IPR050354">
    <property type="entry name" value="F-box/kelch-repeat_ARATH"/>
</dbReference>
<organism evidence="2 3">
    <name type="scientific">Brassica napus</name>
    <name type="common">Rape</name>
    <dbReference type="NCBI Taxonomy" id="3708"/>
    <lineage>
        <taxon>Eukaryota</taxon>
        <taxon>Viridiplantae</taxon>
        <taxon>Streptophyta</taxon>
        <taxon>Embryophyta</taxon>
        <taxon>Tracheophyta</taxon>
        <taxon>Spermatophyta</taxon>
        <taxon>Magnoliopsida</taxon>
        <taxon>eudicotyledons</taxon>
        <taxon>Gunneridae</taxon>
        <taxon>Pentapetalae</taxon>
        <taxon>rosids</taxon>
        <taxon>malvids</taxon>
        <taxon>Brassicales</taxon>
        <taxon>Brassicaceae</taxon>
        <taxon>Brassiceae</taxon>
        <taxon>Brassica</taxon>
    </lineage>
</organism>
<dbReference type="InterPro" id="IPR001810">
    <property type="entry name" value="F-box_dom"/>
</dbReference>
<dbReference type="SMART" id="SM00256">
    <property type="entry name" value="FBOX"/>
    <property type="match status" value="2"/>
</dbReference>
<dbReference type="InterPro" id="IPR036047">
    <property type="entry name" value="F-box-like_dom_sf"/>
</dbReference>
<dbReference type="Proteomes" id="UP000824890">
    <property type="component" value="Unassembled WGS sequence"/>
</dbReference>
<dbReference type="SUPFAM" id="SSF117281">
    <property type="entry name" value="Kelch motif"/>
    <property type="match status" value="2"/>
</dbReference>
<dbReference type="InterPro" id="IPR015915">
    <property type="entry name" value="Kelch-typ_b-propeller"/>
</dbReference>
<keyword evidence="3" id="KW-1185">Reference proteome</keyword>
<dbReference type="InterPro" id="IPR006652">
    <property type="entry name" value="Kelch_1"/>
</dbReference>
<dbReference type="PANTHER" id="PTHR24414">
    <property type="entry name" value="F-BOX/KELCH-REPEAT PROTEIN SKIP4"/>
    <property type="match status" value="1"/>
</dbReference>
<evidence type="ECO:0000313" key="2">
    <source>
        <dbReference type="EMBL" id="KAH0938457.1"/>
    </source>
</evidence>
<dbReference type="PANTHER" id="PTHR24414:SF115">
    <property type="entry name" value="F-BOX DOMAIN-CONTAINING PROTEIN"/>
    <property type="match status" value="1"/>
</dbReference>
<dbReference type="Gene3D" id="2.130.10.80">
    <property type="entry name" value="Galactose oxidase/kelch, beta-propeller"/>
    <property type="match status" value="1"/>
</dbReference>
<gene>
    <name evidence="2" type="ORF">HID58_005918</name>
</gene>
<reference evidence="2 3" key="1">
    <citation type="submission" date="2021-05" db="EMBL/GenBank/DDBJ databases">
        <title>Genome Assembly of Synthetic Allotetraploid Brassica napus Reveals Homoeologous Exchanges between Subgenomes.</title>
        <authorList>
            <person name="Davis J.T."/>
        </authorList>
    </citation>
    <scope>NUCLEOTIDE SEQUENCE [LARGE SCALE GENOMIC DNA]</scope>
    <source>
        <strain evidence="3">cv. Da-Ae</strain>
        <tissue evidence="2">Seedling</tissue>
    </source>
</reference>
<dbReference type="InterPro" id="IPR037293">
    <property type="entry name" value="Gal_Oxidase_central_sf"/>
</dbReference>
<evidence type="ECO:0000313" key="3">
    <source>
        <dbReference type="Proteomes" id="UP000824890"/>
    </source>
</evidence>
<evidence type="ECO:0000259" key="1">
    <source>
        <dbReference type="SMART" id="SM00256"/>
    </source>
</evidence>
<comment type="caution">
    <text evidence="2">The sequence shown here is derived from an EMBL/GenBank/DDBJ whole genome shotgun (WGS) entry which is preliminary data.</text>
</comment>
<feature type="domain" description="F-box" evidence="1">
    <location>
        <begin position="25"/>
        <end position="64"/>
    </location>
</feature>
<dbReference type="InterPro" id="IPR057499">
    <property type="entry name" value="Kelch_FKB95"/>
</dbReference>
<dbReference type="SUPFAM" id="SSF81383">
    <property type="entry name" value="F-box domain"/>
    <property type="match status" value="2"/>
</dbReference>
<dbReference type="Pfam" id="PF00646">
    <property type="entry name" value="F-box"/>
    <property type="match status" value="2"/>
</dbReference>
<dbReference type="SMART" id="SM00612">
    <property type="entry name" value="Kelch"/>
    <property type="match status" value="4"/>
</dbReference>
<dbReference type="Pfam" id="PF25210">
    <property type="entry name" value="Kelch_FKB95"/>
    <property type="match status" value="2"/>
</dbReference>
<protein>
    <recommendedName>
        <fullName evidence="1">F-box domain-containing protein</fullName>
    </recommendedName>
</protein>
<accession>A0ABQ8E9Y9</accession>
<feature type="domain" description="F-box" evidence="1">
    <location>
        <begin position="381"/>
        <end position="421"/>
    </location>
</feature>
<dbReference type="EMBL" id="JAGKQM010000002">
    <property type="protein sequence ID" value="KAH0938457.1"/>
    <property type="molecule type" value="Genomic_DNA"/>
</dbReference>
<proteinExistence type="predicted"/>